<feature type="compositionally biased region" description="Acidic residues" evidence="3">
    <location>
        <begin position="232"/>
        <end position="242"/>
    </location>
</feature>
<proteinExistence type="inferred from homology"/>
<dbReference type="AlphaFoldDB" id="A0A1Y1W0Q8"/>
<dbReference type="EMBL" id="MCFD01000013">
    <property type="protein sequence ID" value="ORX67078.1"/>
    <property type="molecule type" value="Genomic_DNA"/>
</dbReference>
<evidence type="ECO:0000256" key="1">
    <source>
        <dbReference type="ARBA" id="ARBA00009947"/>
    </source>
</evidence>
<name>A0A1Y1W0Q8_9FUNG</name>
<dbReference type="PANTHER" id="PTHR11875">
    <property type="entry name" value="TESTIS-SPECIFIC Y-ENCODED PROTEIN"/>
    <property type="match status" value="1"/>
</dbReference>
<dbReference type="OrthoDB" id="19419at2759"/>
<dbReference type="STRING" id="61395.A0A1Y1W0Q8"/>
<dbReference type="Gene3D" id="1.20.5.1500">
    <property type="match status" value="1"/>
</dbReference>
<reference evidence="4 5" key="1">
    <citation type="submission" date="2016-07" db="EMBL/GenBank/DDBJ databases">
        <title>Pervasive Adenine N6-methylation of Active Genes in Fungi.</title>
        <authorList>
            <consortium name="DOE Joint Genome Institute"/>
            <person name="Mondo S.J."/>
            <person name="Dannebaum R.O."/>
            <person name="Kuo R.C."/>
            <person name="Labutti K."/>
            <person name="Haridas S."/>
            <person name="Kuo A."/>
            <person name="Salamov A."/>
            <person name="Ahrendt S.R."/>
            <person name="Lipzen A."/>
            <person name="Sullivan W."/>
            <person name="Andreopoulos W.B."/>
            <person name="Clum A."/>
            <person name="Lindquist E."/>
            <person name="Daum C."/>
            <person name="Ramamoorthy G.K."/>
            <person name="Gryganskyi A."/>
            <person name="Culley D."/>
            <person name="Magnuson J.K."/>
            <person name="James T.Y."/>
            <person name="O'Malley M.A."/>
            <person name="Stajich J.E."/>
            <person name="Spatafora J.W."/>
            <person name="Visel A."/>
            <person name="Grigoriev I.V."/>
        </authorList>
    </citation>
    <scope>NUCLEOTIDE SEQUENCE [LARGE SCALE GENOMIC DNA]</scope>
    <source>
        <strain evidence="4 5">ATCC 12442</strain>
    </source>
</reference>
<dbReference type="Pfam" id="PF00956">
    <property type="entry name" value="NAP"/>
    <property type="match status" value="1"/>
</dbReference>
<evidence type="ECO:0000313" key="4">
    <source>
        <dbReference type="EMBL" id="ORX67078.1"/>
    </source>
</evidence>
<protein>
    <recommendedName>
        <fullName evidence="6">NAP-domain-containing protein</fullName>
    </recommendedName>
</protein>
<dbReference type="SUPFAM" id="SSF143113">
    <property type="entry name" value="NAP-like"/>
    <property type="match status" value="1"/>
</dbReference>
<comment type="caution">
    <text evidence="4">The sequence shown here is derived from an EMBL/GenBank/DDBJ whole genome shotgun (WGS) entry which is preliminary data.</text>
</comment>
<dbReference type="GeneID" id="63804979"/>
<dbReference type="GO" id="GO:0005634">
    <property type="term" value="C:nucleus"/>
    <property type="evidence" value="ECO:0007669"/>
    <property type="project" value="InterPro"/>
</dbReference>
<keyword evidence="5" id="KW-1185">Reference proteome</keyword>
<dbReference type="GO" id="GO:0006334">
    <property type="term" value="P:nucleosome assembly"/>
    <property type="evidence" value="ECO:0007669"/>
    <property type="project" value="InterPro"/>
</dbReference>
<feature type="region of interest" description="Disordered" evidence="3">
    <location>
        <begin position="222"/>
        <end position="252"/>
    </location>
</feature>
<gene>
    <name evidence="4" type="ORF">DL89DRAFT_269520</name>
</gene>
<dbReference type="Proteomes" id="UP000193922">
    <property type="component" value="Unassembled WGS sequence"/>
</dbReference>
<accession>A0A1Y1W0Q8</accession>
<dbReference type="InterPro" id="IPR002164">
    <property type="entry name" value="NAP_family"/>
</dbReference>
<dbReference type="InterPro" id="IPR037231">
    <property type="entry name" value="NAP-like_sf"/>
</dbReference>
<evidence type="ECO:0000256" key="2">
    <source>
        <dbReference type="RuleBase" id="RU003876"/>
    </source>
</evidence>
<evidence type="ECO:0000313" key="5">
    <source>
        <dbReference type="Proteomes" id="UP000193922"/>
    </source>
</evidence>
<comment type="similarity">
    <text evidence="1 2">Belongs to the nucleosome assembly protein (NAP) family.</text>
</comment>
<organism evidence="4 5">
    <name type="scientific">Linderina pennispora</name>
    <dbReference type="NCBI Taxonomy" id="61395"/>
    <lineage>
        <taxon>Eukaryota</taxon>
        <taxon>Fungi</taxon>
        <taxon>Fungi incertae sedis</taxon>
        <taxon>Zoopagomycota</taxon>
        <taxon>Kickxellomycotina</taxon>
        <taxon>Kickxellomycetes</taxon>
        <taxon>Kickxellales</taxon>
        <taxon>Kickxellaceae</taxon>
        <taxon>Linderina</taxon>
    </lineage>
</organism>
<dbReference type="Gene3D" id="3.30.1120.90">
    <property type="entry name" value="Nucleosome assembly protein"/>
    <property type="match status" value="1"/>
</dbReference>
<dbReference type="RefSeq" id="XP_040741000.1">
    <property type="nucleotide sequence ID" value="XM_040888331.1"/>
</dbReference>
<evidence type="ECO:0000256" key="3">
    <source>
        <dbReference type="SAM" id="MobiDB-lite"/>
    </source>
</evidence>
<evidence type="ECO:0008006" key="6">
    <source>
        <dbReference type="Google" id="ProtNLM"/>
    </source>
</evidence>
<sequence length="252" mass="28311">MAAENGNDFAINEAQLTELESVNNEINVIVEQLVDEEAALHAKYELKKAPLYKKRQGVIAKIPKFWLTCLEKHPIITSLVEMEDAEVISHLENIEIERSPANPINYKVIFSFSENPYFTDKQLVKEFDFSDKDNVHVTNHKIHWKEGKDLTSTQTTGDDYKGDLYDEDMSSFFCWFTDANGSELADLFANDLFPNAGTYFIGTDDSDDDDVISVIEYTPSDNEVELAAGAADDSEADADPEDAPAAKRSKHN</sequence>